<name>A0A0B2PD13_GLYSO</name>
<reference evidence="1" key="1">
    <citation type="submission" date="2014-07" db="EMBL/GenBank/DDBJ databases">
        <title>Identification of a novel salt tolerance gene in wild soybean by whole-genome sequencing.</title>
        <authorList>
            <person name="Lam H.-M."/>
            <person name="Qi X."/>
            <person name="Li M.-W."/>
            <person name="Liu X."/>
            <person name="Xie M."/>
            <person name="Ni M."/>
            <person name="Xu X."/>
        </authorList>
    </citation>
    <scope>NUCLEOTIDE SEQUENCE [LARGE SCALE GENOMIC DNA]</scope>
    <source>
        <tissue evidence="1">Root</tissue>
    </source>
</reference>
<dbReference type="EMBL" id="KN667244">
    <property type="protein sequence ID" value="KHN07216.1"/>
    <property type="molecule type" value="Genomic_DNA"/>
</dbReference>
<feature type="non-terminal residue" evidence="1">
    <location>
        <position position="1"/>
    </location>
</feature>
<proteinExistence type="predicted"/>
<organism evidence="1">
    <name type="scientific">Glycine soja</name>
    <name type="common">Wild soybean</name>
    <dbReference type="NCBI Taxonomy" id="3848"/>
    <lineage>
        <taxon>Eukaryota</taxon>
        <taxon>Viridiplantae</taxon>
        <taxon>Streptophyta</taxon>
        <taxon>Embryophyta</taxon>
        <taxon>Tracheophyta</taxon>
        <taxon>Spermatophyta</taxon>
        <taxon>Magnoliopsida</taxon>
        <taxon>eudicotyledons</taxon>
        <taxon>Gunneridae</taxon>
        <taxon>Pentapetalae</taxon>
        <taxon>rosids</taxon>
        <taxon>fabids</taxon>
        <taxon>Fabales</taxon>
        <taxon>Fabaceae</taxon>
        <taxon>Papilionoideae</taxon>
        <taxon>50 kb inversion clade</taxon>
        <taxon>NPAAA clade</taxon>
        <taxon>indigoferoid/millettioid clade</taxon>
        <taxon>Phaseoleae</taxon>
        <taxon>Glycine</taxon>
        <taxon>Glycine subgen. Soja</taxon>
    </lineage>
</organism>
<dbReference type="Proteomes" id="UP000053555">
    <property type="component" value="Unassembled WGS sequence"/>
</dbReference>
<gene>
    <name evidence="1" type="ORF">glysoja_042671</name>
</gene>
<dbReference type="GO" id="GO:0016787">
    <property type="term" value="F:hydrolase activity"/>
    <property type="evidence" value="ECO:0007669"/>
    <property type="project" value="UniProtKB-KW"/>
</dbReference>
<dbReference type="EC" id="3.1.13.-" evidence="1"/>
<dbReference type="Pfam" id="PF14223">
    <property type="entry name" value="Retrotran_gag_2"/>
    <property type="match status" value="1"/>
</dbReference>
<feature type="non-terminal residue" evidence="1">
    <location>
        <position position="154"/>
    </location>
</feature>
<protein>
    <submittedName>
        <fullName evidence="1">Retrovirus-related Pol polyprotein from transposon TNT 1-94</fullName>
        <ecNumber evidence="1">3.1.13.-</ecNumber>
    </submittedName>
</protein>
<keyword evidence="1" id="KW-0378">Hydrolase</keyword>
<dbReference type="AlphaFoldDB" id="A0A0B2PD13"/>
<sequence length="154" mass="17517">TGQNDFGLWRLKMRALLVHQGLKDALNGETNLDVKMEGKDKKILLEKAHSGIILRQLDVFNKLILDLENIDVTIEDEDQALLLLCALPKTFAHFKETLLCGIDSLTLVEVQLALNSKELNERNEQRPSVHGEGLIVRGRQYKKDNKIEGKRFKS</sequence>
<accession>A0A0B2PD13</accession>
<evidence type="ECO:0000313" key="1">
    <source>
        <dbReference type="EMBL" id="KHN07216.1"/>
    </source>
</evidence>